<reference evidence="11" key="1">
    <citation type="submission" date="2017-09" db="EMBL/GenBank/DDBJ databases">
        <title>Depth-based differentiation of microbial function through sediment-hosted aquifers and enrichment of novel symbionts in the deep terrestrial subsurface.</title>
        <authorList>
            <person name="Probst A.J."/>
            <person name="Ladd B."/>
            <person name="Jarett J.K."/>
            <person name="Geller-Mcgrath D.E."/>
            <person name="Sieber C.M.K."/>
            <person name="Emerson J.B."/>
            <person name="Anantharaman K."/>
            <person name="Thomas B.C."/>
            <person name="Malmstrom R."/>
            <person name="Stieglmeier M."/>
            <person name="Klingl A."/>
            <person name="Woyke T."/>
            <person name="Ryan C.M."/>
            <person name="Banfield J.F."/>
        </authorList>
    </citation>
    <scope>NUCLEOTIDE SEQUENCE [LARGE SCALE GENOMIC DNA]</scope>
</reference>
<sequence>MKIILLGDVRGLGRKDDIKNVSEGYARNFLIPNGLAKPATQPSIEKLESQKEGEKKEISRVENILQEIHKTTKNQPVKVLIRVGSRGEIFAALRDVEILDALKTTHPELGDLKIKISSEKSIKETGVHEVEIDVGRGIKNTFQIEVLPDTVGN</sequence>
<dbReference type="GO" id="GO:0005840">
    <property type="term" value="C:ribosome"/>
    <property type="evidence" value="ECO:0007669"/>
    <property type="project" value="UniProtKB-KW"/>
</dbReference>
<keyword evidence="4 7" id="KW-0689">Ribosomal protein</keyword>
<evidence type="ECO:0000256" key="5">
    <source>
        <dbReference type="ARBA" id="ARBA00023274"/>
    </source>
</evidence>
<dbReference type="GO" id="GO:1990904">
    <property type="term" value="C:ribonucleoprotein complex"/>
    <property type="evidence" value="ECO:0007669"/>
    <property type="project" value="UniProtKB-KW"/>
</dbReference>
<dbReference type="InterPro" id="IPR020070">
    <property type="entry name" value="Ribosomal_bL9_N"/>
</dbReference>
<evidence type="ECO:0000256" key="7">
    <source>
        <dbReference type="HAMAP-Rule" id="MF_00503"/>
    </source>
</evidence>
<dbReference type="Proteomes" id="UP000231466">
    <property type="component" value="Unassembled WGS sequence"/>
</dbReference>
<evidence type="ECO:0000313" key="10">
    <source>
        <dbReference type="EMBL" id="PIR98106.1"/>
    </source>
</evidence>
<keyword evidence="5 7" id="KW-0687">Ribonucleoprotein</keyword>
<dbReference type="GO" id="GO:0003735">
    <property type="term" value="F:structural constituent of ribosome"/>
    <property type="evidence" value="ECO:0007669"/>
    <property type="project" value="InterPro"/>
</dbReference>
<evidence type="ECO:0000313" key="11">
    <source>
        <dbReference type="Proteomes" id="UP000231466"/>
    </source>
</evidence>
<keyword evidence="3 7" id="KW-0694">RNA-binding</keyword>
<dbReference type="SUPFAM" id="SSF55653">
    <property type="entry name" value="Ribosomal protein L9 C-domain"/>
    <property type="match status" value="1"/>
</dbReference>
<evidence type="ECO:0000259" key="8">
    <source>
        <dbReference type="Pfam" id="PF01281"/>
    </source>
</evidence>
<evidence type="ECO:0000256" key="4">
    <source>
        <dbReference type="ARBA" id="ARBA00022980"/>
    </source>
</evidence>
<evidence type="ECO:0000256" key="3">
    <source>
        <dbReference type="ARBA" id="ARBA00022884"/>
    </source>
</evidence>
<feature type="domain" description="Large ribosomal subunit protein bL9 C-terminal" evidence="9">
    <location>
        <begin position="72"/>
        <end position="147"/>
    </location>
</feature>
<protein>
    <recommendedName>
        <fullName evidence="6 7">Large ribosomal subunit protein bL9</fullName>
    </recommendedName>
</protein>
<dbReference type="PANTHER" id="PTHR21368">
    <property type="entry name" value="50S RIBOSOMAL PROTEIN L9"/>
    <property type="match status" value="1"/>
</dbReference>
<organism evidence="10 11">
    <name type="scientific">Candidatus Colwellbacteria bacterium CG10_big_fil_rev_8_21_14_0_10_42_22</name>
    <dbReference type="NCBI Taxonomy" id="1974540"/>
    <lineage>
        <taxon>Bacteria</taxon>
        <taxon>Candidatus Colwelliibacteriota</taxon>
    </lineage>
</organism>
<dbReference type="SUPFAM" id="SSF55658">
    <property type="entry name" value="L9 N-domain-like"/>
    <property type="match status" value="1"/>
</dbReference>
<name>A0A2H0VG87_9BACT</name>
<dbReference type="EMBL" id="PFAH01000004">
    <property type="protein sequence ID" value="PIR98106.1"/>
    <property type="molecule type" value="Genomic_DNA"/>
</dbReference>
<dbReference type="HAMAP" id="MF_00503">
    <property type="entry name" value="Ribosomal_bL9"/>
    <property type="match status" value="1"/>
</dbReference>
<keyword evidence="2 7" id="KW-0699">rRNA-binding</keyword>
<dbReference type="InterPro" id="IPR036935">
    <property type="entry name" value="Ribosomal_bL9_N_sf"/>
</dbReference>
<dbReference type="GO" id="GO:0019843">
    <property type="term" value="F:rRNA binding"/>
    <property type="evidence" value="ECO:0007669"/>
    <property type="project" value="UniProtKB-UniRule"/>
</dbReference>
<evidence type="ECO:0000259" key="9">
    <source>
        <dbReference type="Pfam" id="PF03948"/>
    </source>
</evidence>
<accession>A0A2H0VG87</accession>
<proteinExistence type="inferred from homology"/>
<feature type="domain" description="Ribosomal protein L9" evidence="8">
    <location>
        <begin position="1"/>
        <end position="47"/>
    </location>
</feature>
<gene>
    <name evidence="7 10" type="primary">rplI</name>
    <name evidence="10" type="ORF">COT89_01055</name>
</gene>
<dbReference type="InterPro" id="IPR009027">
    <property type="entry name" value="Ribosomal_bL9/RNase_H1_N"/>
</dbReference>
<dbReference type="InterPro" id="IPR020594">
    <property type="entry name" value="Ribosomal_bL9_bac/chp"/>
</dbReference>
<dbReference type="Pfam" id="PF01281">
    <property type="entry name" value="Ribosomal_L9_N"/>
    <property type="match status" value="1"/>
</dbReference>
<evidence type="ECO:0000256" key="2">
    <source>
        <dbReference type="ARBA" id="ARBA00022730"/>
    </source>
</evidence>
<evidence type="ECO:0000256" key="1">
    <source>
        <dbReference type="ARBA" id="ARBA00010605"/>
    </source>
</evidence>
<dbReference type="AlphaFoldDB" id="A0A2H0VG87"/>
<comment type="function">
    <text evidence="7">Binds to the 23S rRNA.</text>
</comment>
<comment type="similarity">
    <text evidence="1 7">Belongs to the bacterial ribosomal protein bL9 family.</text>
</comment>
<dbReference type="InterPro" id="IPR020069">
    <property type="entry name" value="Ribosomal_bL9_C"/>
</dbReference>
<evidence type="ECO:0000256" key="6">
    <source>
        <dbReference type="ARBA" id="ARBA00035292"/>
    </source>
</evidence>
<dbReference type="GO" id="GO:0006412">
    <property type="term" value="P:translation"/>
    <property type="evidence" value="ECO:0007669"/>
    <property type="project" value="UniProtKB-UniRule"/>
</dbReference>
<dbReference type="InterPro" id="IPR036791">
    <property type="entry name" value="Ribosomal_bL9_C_sf"/>
</dbReference>
<dbReference type="Gene3D" id="3.40.5.10">
    <property type="entry name" value="Ribosomal protein L9, N-terminal domain"/>
    <property type="match status" value="1"/>
</dbReference>
<comment type="caution">
    <text evidence="10">The sequence shown here is derived from an EMBL/GenBank/DDBJ whole genome shotgun (WGS) entry which is preliminary data.</text>
</comment>
<dbReference type="Pfam" id="PF03948">
    <property type="entry name" value="Ribosomal_L9_C"/>
    <property type="match status" value="1"/>
</dbReference>
<dbReference type="InterPro" id="IPR000244">
    <property type="entry name" value="Ribosomal_bL9"/>
</dbReference>
<dbReference type="NCBIfam" id="TIGR00158">
    <property type="entry name" value="L9"/>
    <property type="match status" value="1"/>
</dbReference>
<dbReference type="Gene3D" id="3.10.430.100">
    <property type="entry name" value="Ribosomal protein L9, C-terminal domain"/>
    <property type="match status" value="1"/>
</dbReference>